<evidence type="ECO:0000313" key="2">
    <source>
        <dbReference type="Proteomes" id="UP000580654"/>
    </source>
</evidence>
<keyword evidence="2" id="KW-1185">Reference proteome</keyword>
<evidence type="ECO:0000313" key="1">
    <source>
        <dbReference type="EMBL" id="MBB5694418.1"/>
    </source>
</evidence>
<protein>
    <submittedName>
        <fullName evidence="1">Uncharacterized protein</fullName>
    </submittedName>
</protein>
<dbReference type="Proteomes" id="UP000580654">
    <property type="component" value="Unassembled WGS sequence"/>
</dbReference>
<dbReference type="RefSeq" id="WP_184518510.1">
    <property type="nucleotide sequence ID" value="NZ_JACIJD010000010.1"/>
</dbReference>
<sequence>MLIKQRFNRPWSAWRRAVTKGAPWTLNAPHGVWAVSELRPGGRAELRYAPFDDEGGLRVAPLTIGEFASVGDARFAADAYEAEEPPELPDDLADTFLPGDGEAEIQAPDGRVFLLSLTEEAVTLSLGEGDARTEWARLDQPRVFGDDPEHGRPPGHEEPAELDLAIMVELTERMGSAA</sequence>
<dbReference type="AlphaFoldDB" id="A0A840XZY7"/>
<accession>A0A840XZY7</accession>
<proteinExistence type="predicted"/>
<gene>
    <name evidence="1" type="ORF">FHS87_002464</name>
</gene>
<reference evidence="1 2" key="1">
    <citation type="submission" date="2020-08" db="EMBL/GenBank/DDBJ databases">
        <title>Genomic Encyclopedia of Type Strains, Phase IV (KMG-IV): sequencing the most valuable type-strain genomes for metagenomic binning, comparative biology and taxonomic classification.</title>
        <authorList>
            <person name="Goeker M."/>
        </authorList>
    </citation>
    <scope>NUCLEOTIDE SEQUENCE [LARGE SCALE GENOMIC DNA]</scope>
    <source>
        <strain evidence="1 2">DSM 25622</strain>
    </source>
</reference>
<comment type="caution">
    <text evidence="1">The sequence shown here is derived from an EMBL/GenBank/DDBJ whole genome shotgun (WGS) entry which is preliminary data.</text>
</comment>
<dbReference type="EMBL" id="JACIJD010000010">
    <property type="protein sequence ID" value="MBB5694418.1"/>
    <property type="molecule type" value="Genomic_DNA"/>
</dbReference>
<organism evidence="1 2">
    <name type="scientific">Muricoccus pecuniae</name>
    <dbReference type="NCBI Taxonomy" id="693023"/>
    <lineage>
        <taxon>Bacteria</taxon>
        <taxon>Pseudomonadati</taxon>
        <taxon>Pseudomonadota</taxon>
        <taxon>Alphaproteobacteria</taxon>
        <taxon>Acetobacterales</taxon>
        <taxon>Roseomonadaceae</taxon>
        <taxon>Muricoccus</taxon>
    </lineage>
</organism>
<name>A0A840XZY7_9PROT</name>